<reference evidence="1" key="1">
    <citation type="submission" date="2019-03" db="EMBL/GenBank/DDBJ databases">
        <authorList>
            <person name="Mank J."/>
            <person name="Almeida P."/>
        </authorList>
    </citation>
    <scope>NUCLEOTIDE SEQUENCE</scope>
    <source>
        <strain evidence="1">78183</strain>
    </source>
</reference>
<name>A0A6N2KAL3_SALVM</name>
<dbReference type="AlphaFoldDB" id="A0A6N2KAL3"/>
<proteinExistence type="predicted"/>
<accession>A0A6N2KAL3</accession>
<sequence length="64" mass="7259">MDETYPVWVKTGMELTIPSPSKADRWISWKSRGKMSRPEANSKEPKQTQSLFPLLSFPLGALHA</sequence>
<organism evidence="1">
    <name type="scientific">Salix viminalis</name>
    <name type="common">Common osier</name>
    <name type="synonym">Basket willow</name>
    <dbReference type="NCBI Taxonomy" id="40686"/>
    <lineage>
        <taxon>Eukaryota</taxon>
        <taxon>Viridiplantae</taxon>
        <taxon>Streptophyta</taxon>
        <taxon>Embryophyta</taxon>
        <taxon>Tracheophyta</taxon>
        <taxon>Spermatophyta</taxon>
        <taxon>Magnoliopsida</taxon>
        <taxon>eudicotyledons</taxon>
        <taxon>Gunneridae</taxon>
        <taxon>Pentapetalae</taxon>
        <taxon>rosids</taxon>
        <taxon>fabids</taxon>
        <taxon>Malpighiales</taxon>
        <taxon>Salicaceae</taxon>
        <taxon>Saliceae</taxon>
        <taxon>Salix</taxon>
    </lineage>
</organism>
<evidence type="ECO:0000313" key="1">
    <source>
        <dbReference type="EMBL" id="VFU25339.1"/>
    </source>
</evidence>
<gene>
    <name evidence="1" type="ORF">SVIM_LOCUS57804</name>
</gene>
<dbReference type="EMBL" id="CAADRP010000224">
    <property type="protein sequence ID" value="VFU25339.1"/>
    <property type="molecule type" value="Genomic_DNA"/>
</dbReference>
<protein>
    <submittedName>
        <fullName evidence="1">Uncharacterized protein</fullName>
    </submittedName>
</protein>